<feature type="domain" description="EGF-like" evidence="2">
    <location>
        <begin position="59"/>
        <end position="96"/>
    </location>
</feature>
<dbReference type="Proteomes" id="UP000245119">
    <property type="component" value="Linkage Group LG9"/>
</dbReference>
<reference evidence="4 5" key="1">
    <citation type="submission" date="2018-04" db="EMBL/GenBank/DDBJ databases">
        <title>The genome of golden apple snail Pomacea canaliculata provides insight into stress tolerance and invasive adaptation.</title>
        <authorList>
            <person name="Liu C."/>
            <person name="Liu B."/>
            <person name="Ren Y."/>
            <person name="Zhang Y."/>
            <person name="Wang H."/>
            <person name="Li S."/>
            <person name="Jiang F."/>
            <person name="Yin L."/>
            <person name="Zhang G."/>
            <person name="Qian W."/>
            <person name="Fan W."/>
        </authorList>
    </citation>
    <scope>NUCLEOTIDE SEQUENCE [LARGE SCALE GENOMIC DNA]</scope>
    <source>
        <strain evidence="4">SZHN2017</strain>
        <tissue evidence="4">Muscle</tissue>
    </source>
</reference>
<evidence type="ECO:0000259" key="3">
    <source>
        <dbReference type="PROSITE" id="PS51406"/>
    </source>
</evidence>
<evidence type="ECO:0000259" key="2">
    <source>
        <dbReference type="PROSITE" id="PS50026"/>
    </source>
</evidence>
<keyword evidence="1" id="KW-0245">EGF-like domain</keyword>
<protein>
    <recommendedName>
        <fullName evidence="6">Fibrinogen C-terminal domain-containing protein</fullName>
    </recommendedName>
</protein>
<organism evidence="4 5">
    <name type="scientific">Pomacea canaliculata</name>
    <name type="common">Golden apple snail</name>
    <dbReference type="NCBI Taxonomy" id="400727"/>
    <lineage>
        <taxon>Eukaryota</taxon>
        <taxon>Metazoa</taxon>
        <taxon>Spiralia</taxon>
        <taxon>Lophotrochozoa</taxon>
        <taxon>Mollusca</taxon>
        <taxon>Gastropoda</taxon>
        <taxon>Caenogastropoda</taxon>
        <taxon>Architaenioglossa</taxon>
        <taxon>Ampullarioidea</taxon>
        <taxon>Ampullariidae</taxon>
        <taxon>Pomacea</taxon>
    </lineage>
</organism>
<dbReference type="GO" id="GO:0005615">
    <property type="term" value="C:extracellular space"/>
    <property type="evidence" value="ECO:0007669"/>
    <property type="project" value="TreeGrafter"/>
</dbReference>
<dbReference type="SUPFAM" id="SSF56496">
    <property type="entry name" value="Fibrinogen C-terminal domain-like"/>
    <property type="match status" value="1"/>
</dbReference>
<feature type="disulfide bond" evidence="1">
    <location>
        <begin position="86"/>
        <end position="95"/>
    </location>
</feature>
<evidence type="ECO:0008006" key="6">
    <source>
        <dbReference type="Google" id="ProtNLM"/>
    </source>
</evidence>
<sequence>MPRDYQVSQVVASTSTGALSCTVTCASSPVCNSIVFDPAAKTCHLSQQVAAPDCLNMEDIKDSRIYLEKRHSCKNGATPRGDKCDCVPGYMGDNCELGPMRDCYDYMTIGKAQGTMVRMIRPTDNMTFPVNCLDALSTVMIRRNNKINFTRSWREYRDGFGNISDTHWLGLEKIRILTTQNRSYNLLVQVQLNNTASLYVLYNNFTVSDEKSFYQLHFESVTLNSNHPGDCLSDLRGANFSTYDSDNDGDSSVNCASRHSGGWWFRGNACSTCNPTGQLLQPANGLRTGVDSEVFWIKDLGNIAPYRISIRLQNP</sequence>
<keyword evidence="1" id="KW-1015">Disulfide bond</keyword>
<evidence type="ECO:0000256" key="1">
    <source>
        <dbReference type="PROSITE-ProRule" id="PRU00076"/>
    </source>
</evidence>
<dbReference type="InterPro" id="IPR050373">
    <property type="entry name" value="Fibrinogen_C-term_domain"/>
</dbReference>
<dbReference type="AlphaFoldDB" id="A0A2T7NUY4"/>
<dbReference type="InterPro" id="IPR036056">
    <property type="entry name" value="Fibrinogen-like_C"/>
</dbReference>
<dbReference type="PANTHER" id="PTHR19143">
    <property type="entry name" value="FIBRINOGEN/TENASCIN/ANGIOPOEITIN"/>
    <property type="match status" value="1"/>
</dbReference>
<dbReference type="EMBL" id="PZQS01000009">
    <property type="protein sequence ID" value="PVD24964.1"/>
    <property type="molecule type" value="Genomic_DNA"/>
</dbReference>
<dbReference type="OrthoDB" id="6081480at2759"/>
<dbReference type="PROSITE" id="PS00022">
    <property type="entry name" value="EGF_1"/>
    <property type="match status" value="1"/>
</dbReference>
<dbReference type="PROSITE" id="PS50026">
    <property type="entry name" value="EGF_3"/>
    <property type="match status" value="1"/>
</dbReference>
<dbReference type="InterPro" id="IPR014716">
    <property type="entry name" value="Fibrinogen_a/b/g_C_1"/>
</dbReference>
<dbReference type="InterPro" id="IPR002181">
    <property type="entry name" value="Fibrinogen_a/b/g_C_dom"/>
</dbReference>
<dbReference type="PROSITE" id="PS51406">
    <property type="entry name" value="FIBRINOGEN_C_2"/>
    <property type="match status" value="1"/>
</dbReference>
<dbReference type="SMART" id="SM00186">
    <property type="entry name" value="FBG"/>
    <property type="match status" value="1"/>
</dbReference>
<evidence type="ECO:0000313" key="5">
    <source>
        <dbReference type="Proteomes" id="UP000245119"/>
    </source>
</evidence>
<dbReference type="PROSITE" id="PS51257">
    <property type="entry name" value="PROKAR_LIPOPROTEIN"/>
    <property type="match status" value="1"/>
</dbReference>
<dbReference type="STRING" id="400727.A0A2T7NUY4"/>
<comment type="caution">
    <text evidence="1">Lacks conserved residue(s) required for the propagation of feature annotation.</text>
</comment>
<keyword evidence="5" id="KW-1185">Reference proteome</keyword>
<dbReference type="PROSITE" id="PS01186">
    <property type="entry name" value="EGF_2"/>
    <property type="match status" value="1"/>
</dbReference>
<gene>
    <name evidence="4" type="ORF">C0Q70_15460</name>
</gene>
<accession>A0A2T7NUY4</accession>
<dbReference type="Pfam" id="PF00147">
    <property type="entry name" value="Fibrinogen_C"/>
    <property type="match status" value="1"/>
</dbReference>
<dbReference type="InterPro" id="IPR000742">
    <property type="entry name" value="EGF"/>
</dbReference>
<name>A0A2T7NUY4_POMCA</name>
<dbReference type="Gene3D" id="3.90.215.10">
    <property type="entry name" value="Gamma Fibrinogen, chain A, domain 1"/>
    <property type="match status" value="1"/>
</dbReference>
<feature type="domain" description="Fibrinogen C-terminal" evidence="3">
    <location>
        <begin position="94"/>
        <end position="278"/>
    </location>
</feature>
<evidence type="ECO:0000313" key="4">
    <source>
        <dbReference type="EMBL" id="PVD24964.1"/>
    </source>
</evidence>
<proteinExistence type="predicted"/>
<comment type="caution">
    <text evidence="4">The sequence shown here is derived from an EMBL/GenBank/DDBJ whole genome shotgun (WGS) entry which is preliminary data.</text>
</comment>